<evidence type="ECO:0000256" key="1">
    <source>
        <dbReference type="SAM" id="Coils"/>
    </source>
</evidence>
<reference evidence="2 3" key="1">
    <citation type="submission" date="2015-08" db="EMBL/GenBank/DDBJ databases">
        <title>Next Generation Sequencing and Analysis of the Genome of Puccinia sorghi L Schw, the Causal Agent of Maize Common Rust.</title>
        <authorList>
            <person name="Rochi L."/>
            <person name="Burguener G."/>
            <person name="Darino M."/>
            <person name="Turjanski A."/>
            <person name="Kreff E."/>
            <person name="Dieguez M.J."/>
            <person name="Sacco F."/>
        </authorList>
    </citation>
    <scope>NUCLEOTIDE SEQUENCE [LARGE SCALE GENOMIC DNA]</scope>
    <source>
        <strain evidence="2 3">RO10H11247</strain>
    </source>
</reference>
<sequence length="372" mass="41644">MKESETLSNEDQRGVKQYRHPLQALLSGDLHIAPPVKAAPGDRNAVKLAIARENLPPCKCRRTTEQIRTSVASGSAKKVKKAAEKAEVARLKASTKEAKGLAKAAEATTAVEMCFLLREAASLELLGFVKILKEEHHRLVKNPGFVEFSKFFVQNNKQNKAFLLLEKLKNNTLLRQYCALITTWRLSSDDLSENLFIMTCPCGSVQQQQVRDFVDTSGNGSLLKGPKSARKYSKTLASRPALVGGSVPHRCGQIEEAPKTEDEMGGNLMLLIHRQSEKSAALEREDQNCAEDMRVEEQRENQAQVDLMEQARLDQLRQARVDAENTQIQVQLEQEAEALQQCSKEAERQAIKCNEDRKQEQEEACQICLDET</sequence>
<evidence type="ECO:0000313" key="2">
    <source>
        <dbReference type="EMBL" id="KNZ48174.1"/>
    </source>
</evidence>
<keyword evidence="3" id="KW-1185">Reference proteome</keyword>
<dbReference type="AlphaFoldDB" id="A0A0L6UHY4"/>
<dbReference type="VEuPathDB" id="FungiDB:VP01_585g3"/>
<feature type="coiled-coil region" evidence="1">
    <location>
        <begin position="329"/>
        <end position="364"/>
    </location>
</feature>
<keyword evidence="1" id="KW-0175">Coiled coil</keyword>
<evidence type="ECO:0000313" key="3">
    <source>
        <dbReference type="Proteomes" id="UP000037035"/>
    </source>
</evidence>
<gene>
    <name evidence="2" type="ORF">VP01_585g3</name>
</gene>
<accession>A0A0L6UHY4</accession>
<dbReference type="Proteomes" id="UP000037035">
    <property type="component" value="Unassembled WGS sequence"/>
</dbReference>
<dbReference type="OrthoDB" id="2507825at2759"/>
<dbReference type="EMBL" id="LAVV01011118">
    <property type="protein sequence ID" value="KNZ48174.1"/>
    <property type="molecule type" value="Genomic_DNA"/>
</dbReference>
<comment type="caution">
    <text evidence="2">The sequence shown here is derived from an EMBL/GenBank/DDBJ whole genome shotgun (WGS) entry which is preliminary data.</text>
</comment>
<organism evidence="2 3">
    <name type="scientific">Puccinia sorghi</name>
    <dbReference type="NCBI Taxonomy" id="27349"/>
    <lineage>
        <taxon>Eukaryota</taxon>
        <taxon>Fungi</taxon>
        <taxon>Dikarya</taxon>
        <taxon>Basidiomycota</taxon>
        <taxon>Pucciniomycotina</taxon>
        <taxon>Pucciniomycetes</taxon>
        <taxon>Pucciniales</taxon>
        <taxon>Pucciniaceae</taxon>
        <taxon>Puccinia</taxon>
    </lineage>
</organism>
<name>A0A0L6UHY4_9BASI</name>
<proteinExistence type="predicted"/>
<protein>
    <submittedName>
        <fullName evidence="2">Uncharacterized protein</fullName>
    </submittedName>
</protein>